<protein>
    <submittedName>
        <fullName evidence="1">Uncharacterized protein</fullName>
    </submittedName>
</protein>
<evidence type="ECO:0000313" key="1">
    <source>
        <dbReference type="EMBL" id="KAJ8002639.1"/>
    </source>
</evidence>
<evidence type="ECO:0000313" key="2">
    <source>
        <dbReference type="Proteomes" id="UP001157502"/>
    </source>
</evidence>
<gene>
    <name evidence="1" type="ORF">DPEC_G00160980</name>
</gene>
<dbReference type="Proteomes" id="UP001157502">
    <property type="component" value="Chromosome 13"/>
</dbReference>
<proteinExistence type="predicted"/>
<organism evidence="1 2">
    <name type="scientific">Dallia pectoralis</name>
    <name type="common">Alaska blackfish</name>
    <dbReference type="NCBI Taxonomy" id="75939"/>
    <lineage>
        <taxon>Eukaryota</taxon>
        <taxon>Metazoa</taxon>
        <taxon>Chordata</taxon>
        <taxon>Craniata</taxon>
        <taxon>Vertebrata</taxon>
        <taxon>Euteleostomi</taxon>
        <taxon>Actinopterygii</taxon>
        <taxon>Neopterygii</taxon>
        <taxon>Teleostei</taxon>
        <taxon>Protacanthopterygii</taxon>
        <taxon>Esociformes</taxon>
        <taxon>Umbridae</taxon>
        <taxon>Dallia</taxon>
    </lineage>
</organism>
<keyword evidence="2" id="KW-1185">Reference proteome</keyword>
<name>A0ACC2GFW9_DALPE</name>
<comment type="caution">
    <text evidence="1">The sequence shown here is derived from an EMBL/GenBank/DDBJ whole genome shotgun (WGS) entry which is preliminary data.</text>
</comment>
<reference evidence="1" key="1">
    <citation type="submission" date="2021-05" db="EMBL/GenBank/DDBJ databases">
        <authorList>
            <person name="Pan Q."/>
            <person name="Jouanno E."/>
            <person name="Zahm M."/>
            <person name="Klopp C."/>
            <person name="Cabau C."/>
            <person name="Louis A."/>
            <person name="Berthelot C."/>
            <person name="Parey E."/>
            <person name="Roest Crollius H."/>
            <person name="Montfort J."/>
            <person name="Robinson-Rechavi M."/>
            <person name="Bouchez O."/>
            <person name="Lampietro C."/>
            <person name="Lopez Roques C."/>
            <person name="Donnadieu C."/>
            <person name="Postlethwait J."/>
            <person name="Bobe J."/>
            <person name="Dillon D."/>
            <person name="Chandos A."/>
            <person name="von Hippel F."/>
            <person name="Guiguen Y."/>
        </authorList>
    </citation>
    <scope>NUCLEOTIDE SEQUENCE</scope>
    <source>
        <strain evidence="1">YG-Jan2019</strain>
    </source>
</reference>
<dbReference type="EMBL" id="CM055740">
    <property type="protein sequence ID" value="KAJ8002639.1"/>
    <property type="molecule type" value="Genomic_DNA"/>
</dbReference>
<sequence>MKRGVTLTREKEKELNRGRCWQQTRKRGIIMKNRGIGWRTTPRSREMSKMRGPGRALSSGGSSTTTACIHPTSRTARLAEDIDG</sequence>
<accession>A0ACC2GFW9</accession>